<feature type="compositionally biased region" description="Polar residues" evidence="7">
    <location>
        <begin position="342"/>
        <end position="360"/>
    </location>
</feature>
<dbReference type="PANTHER" id="PTHR10137:SF0">
    <property type="entry name" value="V-TYPE PROTON ATPASE SUBUNIT C"/>
    <property type="match status" value="1"/>
</dbReference>
<dbReference type="GO" id="GO:0046961">
    <property type="term" value="F:proton-transporting ATPase activity, rotational mechanism"/>
    <property type="evidence" value="ECO:0007669"/>
    <property type="project" value="InterPro"/>
</dbReference>
<evidence type="ECO:0000256" key="4">
    <source>
        <dbReference type="ARBA" id="ARBA00023065"/>
    </source>
</evidence>
<evidence type="ECO:0000313" key="9">
    <source>
        <dbReference type="Proteomes" id="UP001150538"/>
    </source>
</evidence>
<gene>
    <name evidence="8" type="primary">VMA5</name>
    <name evidence="8" type="ORF">H4219_002345</name>
</gene>
<dbReference type="CDD" id="cd14785">
    <property type="entry name" value="V-ATPase_C"/>
    <property type="match status" value="1"/>
</dbReference>
<keyword evidence="3 6" id="KW-0375">Hydrogen ion transport</keyword>
<dbReference type="Gene3D" id="3.30.70.100">
    <property type="match status" value="1"/>
</dbReference>
<comment type="function">
    <text evidence="5">Subunit of the V1 complex of vacuolar(H+)-ATPase (V-ATPase), a multisubunit enzyme composed of a peripheral complex (V1) that hydrolyzes ATP and a membrane integral complex (V0) that translocates protons. V-ATPase is responsible for acidifying and maintaining the pH of intracellular compartments. Subunit C is necessary for the assembly of the catalytic sector of the enzyme and is likely to have a specific function in its catalytic activity. Reversibly leaves the enzyme after glucose depletion, causing the catalytic subcomplex V1 to detach from the V0 section.</text>
</comment>
<protein>
    <recommendedName>
        <fullName evidence="6">V-type proton ATPase subunit C</fullName>
    </recommendedName>
</protein>
<evidence type="ECO:0000256" key="2">
    <source>
        <dbReference type="ARBA" id="ARBA00022448"/>
    </source>
</evidence>
<keyword evidence="9" id="KW-1185">Reference proteome</keyword>
<evidence type="ECO:0000256" key="3">
    <source>
        <dbReference type="ARBA" id="ARBA00022781"/>
    </source>
</evidence>
<dbReference type="GO" id="GO:0000221">
    <property type="term" value="C:vacuolar proton-transporting V-type ATPase, V1 domain"/>
    <property type="evidence" value="ECO:0007669"/>
    <property type="project" value="TreeGrafter"/>
</dbReference>
<evidence type="ECO:0000256" key="6">
    <source>
        <dbReference type="RuleBase" id="RU364010"/>
    </source>
</evidence>
<dbReference type="EMBL" id="JANBPU010000036">
    <property type="protein sequence ID" value="KAJ1918895.1"/>
    <property type="molecule type" value="Genomic_DNA"/>
</dbReference>
<comment type="caution">
    <text evidence="8">The sequence shown here is derived from an EMBL/GenBank/DDBJ whole genome shotgun (WGS) entry which is preliminary data.</text>
</comment>
<comment type="subunit">
    <text evidence="6">V-ATPase is a heteromultimeric enzyme composed of a peripheral catalytic V1 complex (components A to H) attached to an integral membrane V0 proton pore complex.</text>
</comment>
<evidence type="ECO:0000256" key="7">
    <source>
        <dbReference type="SAM" id="MobiDB-lite"/>
    </source>
</evidence>
<reference evidence="8" key="1">
    <citation type="submission" date="2022-07" db="EMBL/GenBank/DDBJ databases">
        <title>Phylogenomic reconstructions and comparative analyses of Kickxellomycotina fungi.</title>
        <authorList>
            <person name="Reynolds N.K."/>
            <person name="Stajich J.E."/>
            <person name="Barry K."/>
            <person name="Grigoriev I.V."/>
            <person name="Crous P."/>
            <person name="Smith M.E."/>
        </authorList>
    </citation>
    <scope>NUCLEOTIDE SEQUENCE</scope>
    <source>
        <strain evidence="8">NBRC 100468</strain>
    </source>
</reference>
<dbReference type="AlphaFoldDB" id="A0A9W8A3M5"/>
<evidence type="ECO:0000313" key="8">
    <source>
        <dbReference type="EMBL" id="KAJ1918895.1"/>
    </source>
</evidence>
<organism evidence="8 9">
    <name type="scientific">Mycoemilia scoparia</name>
    <dbReference type="NCBI Taxonomy" id="417184"/>
    <lineage>
        <taxon>Eukaryota</taxon>
        <taxon>Fungi</taxon>
        <taxon>Fungi incertae sedis</taxon>
        <taxon>Zoopagomycota</taxon>
        <taxon>Kickxellomycotina</taxon>
        <taxon>Kickxellomycetes</taxon>
        <taxon>Kickxellales</taxon>
        <taxon>Kickxellaceae</taxon>
        <taxon>Mycoemilia</taxon>
    </lineage>
</organism>
<proteinExistence type="inferred from homology"/>
<evidence type="ECO:0000256" key="1">
    <source>
        <dbReference type="ARBA" id="ARBA00006138"/>
    </source>
</evidence>
<dbReference type="OrthoDB" id="6605928at2759"/>
<dbReference type="FunFam" id="3.30.70.100:FF:000002">
    <property type="entry name" value="V-type proton ATPase subunit C"/>
    <property type="match status" value="1"/>
</dbReference>
<dbReference type="SUPFAM" id="SSF118203">
    <property type="entry name" value="Vacuolar ATP synthase subunit C"/>
    <property type="match status" value="1"/>
</dbReference>
<comment type="similarity">
    <text evidence="1 6">Belongs to the V-ATPase C subunit family.</text>
</comment>
<keyword evidence="2 6" id="KW-0813">Transport</keyword>
<comment type="function">
    <text evidence="6">Subunit of the V1 complex of vacuolar(H+)-ATPase (V-ATPase), a multisubunit enzyme composed of a peripheral complex (V1) that hydrolyzes ATP and a membrane integral complex (V0) that translocates protons. V-ATPase is responsible for acidifying and maintaining the pH of intracellular compartments and in some cell types, is targeted to the plasma membrane, where it is responsible for acidifying the extracellular environment. Subunit C is necessary for the assembly of the catalytic sector of the enzyme and is likely to have a specific function in its catalytic activity.</text>
</comment>
<keyword evidence="4 6" id="KW-0406">Ion transport</keyword>
<accession>A0A9W8A3M5</accession>
<evidence type="ECO:0000256" key="5">
    <source>
        <dbReference type="ARBA" id="ARBA00053565"/>
    </source>
</evidence>
<dbReference type="Gene3D" id="1.20.1460.10">
    <property type="entry name" value="subunit c (vma5p) of the yeast v-atpase, domain 2"/>
    <property type="match status" value="1"/>
</dbReference>
<dbReference type="Proteomes" id="UP001150538">
    <property type="component" value="Unassembled WGS sequence"/>
</dbReference>
<dbReference type="Gene3D" id="3.30.70.1180">
    <property type="entry name" value="Vacuolar atp synthase subunit c, domain 1"/>
    <property type="match status" value="1"/>
</dbReference>
<name>A0A9W8A3M5_9FUNG</name>
<dbReference type="InterPro" id="IPR036132">
    <property type="entry name" value="Vac_ATP_synth_c_sf"/>
</dbReference>
<dbReference type="InterPro" id="IPR004907">
    <property type="entry name" value="ATPase_V1-cplx_csu"/>
</dbReference>
<dbReference type="PANTHER" id="PTHR10137">
    <property type="entry name" value="V-TYPE PROTON ATPASE SUBUNIT C"/>
    <property type="match status" value="1"/>
</dbReference>
<feature type="region of interest" description="Disordered" evidence="7">
    <location>
        <begin position="340"/>
        <end position="360"/>
    </location>
</feature>
<dbReference type="Pfam" id="PF03223">
    <property type="entry name" value="V-ATPase_C"/>
    <property type="match status" value="1"/>
</dbReference>
<sequence length="394" mass="45391">MPNYLLVSIPEDDAVASPIAKVKNVIGPDARVGEFDAPKKLKFGTLNNLLEMSDKLERFDREYQSTCIRLIDSFRDLIGASDNLSEYFKIDERKSTDQYLRSFSWNNAKYRDDLSIVDILNNIAENVGPIDQKLRNQLNQYNSLKNSLQSINRKRGGNLSVRSLDGIVTEDDYVESEYIQTLFVAVPKNLKKDWLNNYETLTDMVIPRSSNKISEDSEYILYSVALMKRNVEEFTNKARDNKFIVRDYKFDSQAITEEQANDMEIEEQEEEKFEQLKEWIQINFSELFSAWIHIKALRVFVESVLRYGISADFVTVLIDLQNKSDTKVIKSLKDAYSYLEDSGSQGRSGSQAKGKPTSSAGNDVFDMHEFSTLLDEGYTPFPLFSVEWQFVKEN</sequence>